<dbReference type="EMBL" id="MTBC01000004">
    <property type="protein sequence ID" value="OQD43085.1"/>
    <property type="molecule type" value="Genomic_DNA"/>
</dbReference>
<dbReference type="Pfam" id="PF00534">
    <property type="entry name" value="Glycos_transf_1"/>
    <property type="match status" value="1"/>
</dbReference>
<proteinExistence type="predicted"/>
<feature type="domain" description="Glycosyl transferase family 1" evidence="1">
    <location>
        <begin position="197"/>
        <end position="362"/>
    </location>
</feature>
<dbReference type="AlphaFoldDB" id="A0A1V6LSD5"/>
<dbReference type="InterPro" id="IPR001296">
    <property type="entry name" value="Glyco_trans_1"/>
</dbReference>
<dbReference type="Pfam" id="PF13579">
    <property type="entry name" value="Glyco_trans_4_4"/>
    <property type="match status" value="1"/>
</dbReference>
<dbReference type="GO" id="GO:0016757">
    <property type="term" value="F:glycosyltransferase activity"/>
    <property type="evidence" value="ECO:0007669"/>
    <property type="project" value="InterPro"/>
</dbReference>
<accession>A0A1V6LSD5</accession>
<keyword evidence="3" id="KW-0808">Transferase</keyword>
<organism evidence="3 4">
    <name type="scientific">Croceivirga radicis</name>
    <dbReference type="NCBI Taxonomy" id="1929488"/>
    <lineage>
        <taxon>Bacteria</taxon>
        <taxon>Pseudomonadati</taxon>
        <taxon>Bacteroidota</taxon>
        <taxon>Flavobacteriia</taxon>
        <taxon>Flavobacteriales</taxon>
        <taxon>Flavobacteriaceae</taxon>
        <taxon>Croceivirga</taxon>
    </lineage>
</organism>
<comment type="caution">
    <text evidence="3">The sequence shown here is derived from an EMBL/GenBank/DDBJ whole genome shotgun (WGS) entry which is preliminary data.</text>
</comment>
<dbReference type="OrthoDB" id="9790710at2"/>
<evidence type="ECO:0000313" key="4">
    <source>
        <dbReference type="Proteomes" id="UP000191680"/>
    </source>
</evidence>
<dbReference type="InterPro" id="IPR050194">
    <property type="entry name" value="Glycosyltransferase_grp1"/>
</dbReference>
<reference evidence="3 4" key="1">
    <citation type="submission" date="2016-12" db="EMBL/GenBank/DDBJ databases">
        <authorList>
            <person name="Song W.-J."/>
            <person name="Kurnit D.M."/>
        </authorList>
    </citation>
    <scope>NUCLEOTIDE SEQUENCE [LARGE SCALE GENOMIC DNA]</scope>
    <source>
        <strain evidence="3 4">HSG9</strain>
    </source>
</reference>
<protein>
    <submittedName>
        <fullName evidence="3">Glycosyltransferase family 1 protein</fullName>
    </submittedName>
</protein>
<dbReference type="SUPFAM" id="SSF53756">
    <property type="entry name" value="UDP-Glycosyltransferase/glycogen phosphorylase"/>
    <property type="match status" value="1"/>
</dbReference>
<sequence length="392" mass="43959">MNTEQNKPKIIRTAAVPSSLHGLLHGQLAFLNQYYTVIGVASKGPLLQETAKREGIRTKAITIRRNISPIQDLKSLFVLYLFLKREKPLLVHSITPKAGLLSMVAAYFAGVPYRLHTFTGLIFPTQTGLKKKLLIFFDRIICKAATHIYPEGNGVKKDLQNYRITKKPLKIIAYGNVNGINLNHFDPERYTPTEINTIKATLCIPKNHIVFVYVGRLVNDKGINELATAYATLKNKYDNCSLLLVGSAEGETDLLPKKTLALLSTVPNLISVGQQKDIRPFLAVSNLFVFPSYREGFPNVVLEACAMQLPCIVTNINGSNEIITHNVNGTVIPAQNTDALIDAMQSYLQNPELIQKHKEGTRQLIIEKFERSFVWNEILKEYQSIINTQTQE</sequence>
<evidence type="ECO:0000259" key="2">
    <source>
        <dbReference type="Pfam" id="PF13579"/>
    </source>
</evidence>
<dbReference type="Gene3D" id="3.40.50.2000">
    <property type="entry name" value="Glycogen Phosphorylase B"/>
    <property type="match status" value="2"/>
</dbReference>
<gene>
    <name evidence="3" type="ORF">BUL40_08325</name>
</gene>
<evidence type="ECO:0000259" key="1">
    <source>
        <dbReference type="Pfam" id="PF00534"/>
    </source>
</evidence>
<evidence type="ECO:0000313" key="3">
    <source>
        <dbReference type="EMBL" id="OQD43085.1"/>
    </source>
</evidence>
<dbReference type="PANTHER" id="PTHR45947">
    <property type="entry name" value="SULFOQUINOVOSYL TRANSFERASE SQD2"/>
    <property type="match status" value="1"/>
</dbReference>
<dbReference type="InterPro" id="IPR028098">
    <property type="entry name" value="Glyco_trans_4-like_N"/>
</dbReference>
<dbReference type="PANTHER" id="PTHR45947:SF3">
    <property type="entry name" value="SULFOQUINOVOSYL TRANSFERASE SQD2"/>
    <property type="match status" value="1"/>
</dbReference>
<dbReference type="CDD" id="cd03808">
    <property type="entry name" value="GT4_CapM-like"/>
    <property type="match status" value="1"/>
</dbReference>
<keyword evidence="4" id="KW-1185">Reference proteome</keyword>
<dbReference type="Proteomes" id="UP000191680">
    <property type="component" value="Unassembled WGS sequence"/>
</dbReference>
<name>A0A1V6LSD5_9FLAO</name>
<feature type="domain" description="Glycosyltransferase subfamily 4-like N-terminal" evidence="2">
    <location>
        <begin position="49"/>
        <end position="173"/>
    </location>
</feature>
<dbReference type="RefSeq" id="WP_080318865.1">
    <property type="nucleotide sequence ID" value="NZ_MTBC01000004.1"/>
</dbReference>